<feature type="region of interest" description="Disordered" evidence="5">
    <location>
        <begin position="307"/>
        <end position="326"/>
    </location>
</feature>
<keyword evidence="3" id="KW-0547">Nucleotide-binding</keyword>
<accession>A0ABZ0VAD5</accession>
<dbReference type="Proteomes" id="UP001324533">
    <property type="component" value="Chromosome"/>
</dbReference>
<evidence type="ECO:0000313" key="7">
    <source>
        <dbReference type="EMBL" id="WQB70587.1"/>
    </source>
</evidence>
<reference evidence="7 8" key="1">
    <citation type="submission" date="2023-06" db="EMBL/GenBank/DDBJ databases">
        <title>Rock-solubilizing bacteria, Microbacterium invictum, promotes re-establishment of vegetation in rocky wasteland by accelerating rock bio-weathering and reshaping soil bacterial community.</title>
        <authorList>
            <person name="Liu C."/>
        </authorList>
    </citation>
    <scope>NUCLEOTIDE SEQUENCE [LARGE SCALE GENOMIC DNA]</scope>
    <source>
        <strain evidence="7 8">X-18</strain>
    </source>
</reference>
<protein>
    <submittedName>
        <fullName evidence="7">ATP-binding cassette domain-containing protein</fullName>
    </submittedName>
</protein>
<dbReference type="InterPro" id="IPR003593">
    <property type="entry name" value="AAA+_ATPase"/>
</dbReference>
<sequence>MPAHPRDQAAPRTARAAGPRLLRARDVAITHEGADVATPAAATLDVAPGEVVLLLGPSGSGKSTLTLALNGLIPQAIPATVVGDLDVDGLDVAATPVSTLSTRVGMVFQDPDAQLVTGTLLDEVAFGPENLRLPVGEVLGRAEAALRRVGLWERRRENPDRLSGGGRQRLAIACALALGSPLLVLDEPTANLDPRGIDEVYAALAEIVAAGDRAILLVEHNLDAAVDLVNRVVVLDAEGRLFADGSTDHVLRTRAHELHEMGVWLPVSTLAALRLRAAGYALDPLPLTPAELTAALDAAPALASPFTASSASPLPPSSPLEARTIGPDADFSASNVRVSAESPRLDREPGPAGAARGARPTTAPAPTPAVEVRNLTVRRGGTEILHGVDLDVAAGEFVAIVGANGAGKTTLLQAVAGVIRPPRGTVTVGGTDVARADIRTLARRVGFVFQNPEHQFITRSVFDEVAHGLRLQRLPDDEVGARTAGILARFGLSDKAATHPFLLSGGQKRRLSVATALVTGAPVLALDEPTFGQDRARADELLTLLADLNADGTTVLVVSHDMQLVAEHADRVVVVDDGRIRAAGAPADILSDLALLGSTGLAAPPLARAMTALQRHPSLRRVTRLADLPGGAP</sequence>
<keyword evidence="2" id="KW-0813">Transport</keyword>
<gene>
    <name evidence="7" type="ORF">T9R20_01100</name>
</gene>
<dbReference type="PROSITE" id="PS50893">
    <property type="entry name" value="ABC_TRANSPORTER_2"/>
    <property type="match status" value="2"/>
</dbReference>
<organism evidence="7 8">
    <name type="scientific">Microbacterium invictum</name>
    <dbReference type="NCBI Taxonomy" id="515415"/>
    <lineage>
        <taxon>Bacteria</taxon>
        <taxon>Bacillati</taxon>
        <taxon>Actinomycetota</taxon>
        <taxon>Actinomycetes</taxon>
        <taxon>Micrococcales</taxon>
        <taxon>Microbacteriaceae</taxon>
        <taxon>Microbacterium</taxon>
    </lineage>
</organism>
<dbReference type="Gene3D" id="3.40.50.300">
    <property type="entry name" value="P-loop containing nucleotide triphosphate hydrolases"/>
    <property type="match status" value="2"/>
</dbReference>
<dbReference type="InterPro" id="IPR050095">
    <property type="entry name" value="ECF_ABC_transporter_ATP-bd"/>
</dbReference>
<dbReference type="SMART" id="SM00382">
    <property type="entry name" value="AAA"/>
    <property type="match status" value="2"/>
</dbReference>
<evidence type="ECO:0000259" key="6">
    <source>
        <dbReference type="PROSITE" id="PS50893"/>
    </source>
</evidence>
<dbReference type="SUPFAM" id="SSF52540">
    <property type="entry name" value="P-loop containing nucleoside triphosphate hydrolases"/>
    <property type="match status" value="2"/>
</dbReference>
<dbReference type="CDD" id="cd03225">
    <property type="entry name" value="ABC_cobalt_CbiO_domain1"/>
    <property type="match status" value="2"/>
</dbReference>
<dbReference type="InterPro" id="IPR017871">
    <property type="entry name" value="ABC_transporter-like_CS"/>
</dbReference>
<dbReference type="InterPro" id="IPR003439">
    <property type="entry name" value="ABC_transporter-like_ATP-bd"/>
</dbReference>
<dbReference type="RefSeq" id="WP_322410727.1">
    <property type="nucleotide sequence ID" value="NZ_CP139779.1"/>
</dbReference>
<dbReference type="PANTHER" id="PTHR43553">
    <property type="entry name" value="HEAVY METAL TRANSPORTER"/>
    <property type="match status" value="1"/>
</dbReference>
<evidence type="ECO:0000256" key="1">
    <source>
        <dbReference type="ARBA" id="ARBA00005417"/>
    </source>
</evidence>
<evidence type="ECO:0000256" key="5">
    <source>
        <dbReference type="SAM" id="MobiDB-lite"/>
    </source>
</evidence>
<dbReference type="PANTHER" id="PTHR43553:SF24">
    <property type="entry name" value="ENERGY-COUPLING FACTOR TRANSPORTER ATP-BINDING PROTEIN ECFA1"/>
    <property type="match status" value="1"/>
</dbReference>
<dbReference type="InterPro" id="IPR027417">
    <property type="entry name" value="P-loop_NTPase"/>
</dbReference>
<comment type="similarity">
    <text evidence="1">Belongs to the ABC transporter superfamily.</text>
</comment>
<feature type="region of interest" description="Disordered" evidence="5">
    <location>
        <begin position="333"/>
        <end position="366"/>
    </location>
</feature>
<dbReference type="EMBL" id="CP139779">
    <property type="protein sequence ID" value="WQB70587.1"/>
    <property type="molecule type" value="Genomic_DNA"/>
</dbReference>
<dbReference type="GO" id="GO:0005524">
    <property type="term" value="F:ATP binding"/>
    <property type="evidence" value="ECO:0007669"/>
    <property type="project" value="UniProtKB-KW"/>
</dbReference>
<keyword evidence="4 7" id="KW-0067">ATP-binding</keyword>
<evidence type="ECO:0000256" key="4">
    <source>
        <dbReference type="ARBA" id="ARBA00022840"/>
    </source>
</evidence>
<dbReference type="PROSITE" id="PS00211">
    <property type="entry name" value="ABC_TRANSPORTER_1"/>
    <property type="match status" value="1"/>
</dbReference>
<evidence type="ECO:0000256" key="2">
    <source>
        <dbReference type="ARBA" id="ARBA00022448"/>
    </source>
</evidence>
<feature type="domain" description="ABC transporter" evidence="6">
    <location>
        <begin position="22"/>
        <end position="263"/>
    </location>
</feature>
<keyword evidence="8" id="KW-1185">Reference proteome</keyword>
<evidence type="ECO:0000256" key="3">
    <source>
        <dbReference type="ARBA" id="ARBA00022741"/>
    </source>
</evidence>
<evidence type="ECO:0000313" key="8">
    <source>
        <dbReference type="Proteomes" id="UP001324533"/>
    </source>
</evidence>
<dbReference type="InterPro" id="IPR015856">
    <property type="entry name" value="ABC_transpr_CbiO/EcfA_su"/>
</dbReference>
<proteinExistence type="inferred from homology"/>
<dbReference type="Pfam" id="PF00005">
    <property type="entry name" value="ABC_tran"/>
    <property type="match status" value="2"/>
</dbReference>
<name>A0ABZ0VAD5_9MICO</name>
<feature type="compositionally biased region" description="Low complexity" evidence="5">
    <location>
        <begin position="350"/>
        <end position="364"/>
    </location>
</feature>
<feature type="domain" description="ABC transporter" evidence="6">
    <location>
        <begin position="370"/>
        <end position="602"/>
    </location>
</feature>